<protein>
    <submittedName>
        <fullName evidence="2">DUF4252 domain-containing protein</fullName>
    </submittedName>
</protein>
<accession>A0ABZ2TVJ1</accession>
<gene>
    <name evidence="2" type="ORF">WG950_12090</name>
</gene>
<evidence type="ECO:0000256" key="1">
    <source>
        <dbReference type="SAM" id="SignalP"/>
    </source>
</evidence>
<evidence type="ECO:0000313" key="2">
    <source>
        <dbReference type="EMBL" id="WYW55267.1"/>
    </source>
</evidence>
<feature type="signal peptide" evidence="1">
    <location>
        <begin position="1"/>
        <end position="22"/>
    </location>
</feature>
<feature type="chain" id="PRO_5047314759" evidence="1">
    <location>
        <begin position="23"/>
        <end position="181"/>
    </location>
</feature>
<dbReference type="PROSITE" id="PS51257">
    <property type="entry name" value="PROKAR_LIPOPROTEIN"/>
    <property type="match status" value="1"/>
</dbReference>
<keyword evidence="3" id="KW-1185">Reference proteome</keyword>
<dbReference type="InterPro" id="IPR025348">
    <property type="entry name" value="DUF4252"/>
</dbReference>
<keyword evidence="1" id="KW-0732">Signal</keyword>
<dbReference type="RefSeq" id="WP_340932680.1">
    <property type="nucleotide sequence ID" value="NZ_CP150496.1"/>
</dbReference>
<sequence>MKTKFITFLAAFLLLISCGSGKTFQSFFNNHKKDIGVTAFQVPNFMRALLTNISPEINNLFGNVKDFKFITFNNISKQKQNLLINEMNLVTDNNFTDMLRSNQPEKTKIVSVKEDGDVVTQAIIFNSTLAKTSVFYLKGRFDPNQIKKLSDENQFENLSNKLIQNYKISPSTKSTPGFNPN</sequence>
<reference evidence="2 3" key="1">
    <citation type="submission" date="2024-03" db="EMBL/GenBank/DDBJ databases">
        <authorList>
            <person name="Cao K."/>
        </authorList>
    </citation>
    <scope>NUCLEOTIDE SEQUENCE [LARGE SCALE GENOMIC DNA]</scope>
    <source>
        <strain evidence="2 3">MCCC 1K00696</strain>
    </source>
</reference>
<dbReference type="EMBL" id="CP150496">
    <property type="protein sequence ID" value="WYW55267.1"/>
    <property type="molecule type" value="Genomic_DNA"/>
</dbReference>
<name>A0ABZ2TVJ1_9FLAO</name>
<dbReference type="Pfam" id="PF14060">
    <property type="entry name" value="DUF4252"/>
    <property type="match status" value="1"/>
</dbReference>
<proteinExistence type="predicted"/>
<dbReference type="Proteomes" id="UP001491088">
    <property type="component" value="Chromosome"/>
</dbReference>
<evidence type="ECO:0000313" key="3">
    <source>
        <dbReference type="Proteomes" id="UP001491088"/>
    </source>
</evidence>
<organism evidence="2 3">
    <name type="scientific">Polaribacter marinaquae</name>
    <dbReference type="NCBI Taxonomy" id="1642819"/>
    <lineage>
        <taxon>Bacteria</taxon>
        <taxon>Pseudomonadati</taxon>
        <taxon>Bacteroidota</taxon>
        <taxon>Flavobacteriia</taxon>
        <taxon>Flavobacteriales</taxon>
        <taxon>Flavobacteriaceae</taxon>
    </lineage>
</organism>